<keyword evidence="3" id="KW-1185">Reference proteome</keyword>
<evidence type="ECO:0000256" key="1">
    <source>
        <dbReference type="SAM" id="MobiDB-lite"/>
    </source>
</evidence>
<proteinExistence type="predicted"/>
<feature type="compositionally biased region" description="Basic and acidic residues" evidence="1">
    <location>
        <begin position="1"/>
        <end position="12"/>
    </location>
</feature>
<comment type="caution">
    <text evidence="2">The sequence shown here is derived from an EMBL/GenBank/DDBJ whole genome shotgun (WGS) entry which is preliminary data.</text>
</comment>
<feature type="compositionally biased region" description="Pro residues" evidence="1">
    <location>
        <begin position="416"/>
        <end position="426"/>
    </location>
</feature>
<feature type="compositionally biased region" description="Polar residues" evidence="1">
    <location>
        <begin position="334"/>
        <end position="350"/>
    </location>
</feature>
<organism evidence="2 3">
    <name type="scientific">Coccomyxa viridis</name>
    <dbReference type="NCBI Taxonomy" id="1274662"/>
    <lineage>
        <taxon>Eukaryota</taxon>
        <taxon>Viridiplantae</taxon>
        <taxon>Chlorophyta</taxon>
        <taxon>core chlorophytes</taxon>
        <taxon>Trebouxiophyceae</taxon>
        <taxon>Trebouxiophyceae incertae sedis</taxon>
        <taxon>Coccomyxaceae</taxon>
        <taxon>Coccomyxa</taxon>
    </lineage>
</organism>
<evidence type="ECO:0000313" key="2">
    <source>
        <dbReference type="EMBL" id="CAL5227971.1"/>
    </source>
</evidence>
<reference evidence="2 3" key="1">
    <citation type="submission" date="2024-06" db="EMBL/GenBank/DDBJ databases">
        <authorList>
            <person name="Kraege A."/>
            <person name="Thomma B."/>
        </authorList>
    </citation>
    <scope>NUCLEOTIDE SEQUENCE [LARGE SCALE GENOMIC DNA]</scope>
</reference>
<dbReference type="EMBL" id="CAXHTA020000017">
    <property type="protein sequence ID" value="CAL5227971.1"/>
    <property type="molecule type" value="Genomic_DNA"/>
</dbReference>
<feature type="region of interest" description="Disordered" evidence="1">
    <location>
        <begin position="269"/>
        <end position="360"/>
    </location>
</feature>
<sequence>MREARADIDSRGIAHRQAPLQQALQQASPLALGAPAHHSLHLPASTKQDQHLTPRPASAQGCRGEASVAKQAVKPWSRHTAPEECDPLLTRFAWNLDQKGQPDSIEHLRSSGIFPEQGPLGEGQEALQRLSYSSGASAASMARRAQRLDDEAMLYMSHSSSNDSARMGRLRGDLPVHPMQTSSDSSTHPFQVSLENGIPASFVPCTAETAIPVGPLQARMWFKGFQRKEPQVQPESLLRSSCISAMPWDLSRNDGPPARVPAVPRHLATPSLMGRAGDPTFYDEPELERTTPPAEHPPSRFTLAGDPEDVAEEPPSRPKLPPVPAHLRRLLKPSSGNHSAHTSQQASLQTGPGPAATSCAAPFGAQQPAAELHAAILQQAAMLKPLPFPPAQACKQAQAVGAQENALRSGKVDPAPAKPPPPPPLPAKAHKQAHPVSLQHGDLRAIGDGQISLRPARPPPPPPVPAQAPKQEQAMGPHEAAMSAIRNGQFKLTPVKEPARQTTPAADAKDALMNAIKNRQHSLKPVSPATVPKAGAEGVALGQASGHAKLRSPLAGLHAIIRERTAGMKTCSESSSNATGWEA</sequence>
<feature type="compositionally biased region" description="Pro residues" evidence="1">
    <location>
        <begin position="456"/>
        <end position="466"/>
    </location>
</feature>
<name>A0ABP1G703_9CHLO</name>
<evidence type="ECO:0000313" key="3">
    <source>
        <dbReference type="Proteomes" id="UP001497392"/>
    </source>
</evidence>
<feature type="compositionally biased region" description="Low complexity" evidence="1">
    <location>
        <begin position="17"/>
        <end position="28"/>
    </location>
</feature>
<protein>
    <submittedName>
        <fullName evidence="2">G11020 protein</fullName>
    </submittedName>
</protein>
<feature type="region of interest" description="Disordered" evidence="1">
    <location>
        <begin position="1"/>
        <end position="28"/>
    </location>
</feature>
<gene>
    <name evidence="2" type="primary">g11020</name>
    <name evidence="2" type="ORF">VP750_LOCUS9877</name>
</gene>
<feature type="region of interest" description="Disordered" evidence="1">
    <location>
        <begin position="394"/>
        <end position="436"/>
    </location>
</feature>
<dbReference type="Proteomes" id="UP001497392">
    <property type="component" value="Unassembled WGS sequence"/>
</dbReference>
<feature type="region of interest" description="Disordered" evidence="1">
    <location>
        <begin position="450"/>
        <end position="479"/>
    </location>
</feature>
<accession>A0ABP1G703</accession>